<name>A0A1E3IER3_9TREE</name>
<reference evidence="1" key="2">
    <citation type="journal article" date="2022" name="Elife">
        <title>Obligate sexual reproduction of a homothallic fungus closely related to the Cryptococcus pathogenic species complex.</title>
        <authorList>
            <person name="Passer A.R."/>
            <person name="Clancey S.A."/>
            <person name="Shea T."/>
            <person name="David-Palma M."/>
            <person name="Averette A.F."/>
            <person name="Boekhout T."/>
            <person name="Porcel B.M."/>
            <person name="Nowrousian M."/>
            <person name="Cuomo C.A."/>
            <person name="Sun S."/>
            <person name="Heitman J."/>
            <person name="Coelho M.A."/>
        </authorList>
    </citation>
    <scope>NUCLEOTIDE SEQUENCE</scope>
    <source>
        <strain evidence="1">CBS 7841</strain>
    </source>
</reference>
<dbReference type="EMBL" id="CP143785">
    <property type="protein sequence ID" value="WVN86122.1"/>
    <property type="molecule type" value="Genomic_DNA"/>
</dbReference>
<dbReference type="InterPro" id="IPR039965">
    <property type="entry name" value="C3H7.08c"/>
</dbReference>
<keyword evidence="2" id="KW-1185">Reference proteome</keyword>
<dbReference type="VEuPathDB" id="FungiDB:L203_04359"/>
<accession>A0A1E3IER3</accession>
<evidence type="ECO:0000313" key="2">
    <source>
        <dbReference type="Proteomes" id="UP000094043"/>
    </source>
</evidence>
<protein>
    <submittedName>
        <fullName evidence="1">Uncharacterized protein</fullName>
    </submittedName>
</protein>
<dbReference type="RefSeq" id="XP_066066822.1">
    <property type="nucleotide sequence ID" value="XM_066210725.1"/>
</dbReference>
<sequence length="131" mass="14924">MSSLPPRDRVVDQHRLSNAGNIEHATRKVNKFAKRDPALYPLSLIMTGILGVAGYFFWKKSTEPDATRKLMASGMVNPWDSSEKLDTHPSSVAQFKYRYKTRDGHFEDGYPTLNQTVEHLKEGGAHKYRTE</sequence>
<reference evidence="1" key="3">
    <citation type="submission" date="2024-01" db="EMBL/GenBank/DDBJ databases">
        <authorList>
            <person name="Coelho M.A."/>
            <person name="David-Palma M."/>
            <person name="Shea T."/>
            <person name="Sun S."/>
            <person name="Cuomo C.A."/>
            <person name="Heitman J."/>
        </authorList>
    </citation>
    <scope>NUCLEOTIDE SEQUENCE</scope>
    <source>
        <strain evidence="1">CBS 7841</strain>
    </source>
</reference>
<dbReference type="PANTHER" id="PTHR40466:SF1">
    <property type="entry name" value="FUNGAL PROTEIN"/>
    <property type="match status" value="1"/>
</dbReference>
<dbReference type="PANTHER" id="PTHR40466">
    <property type="entry name" value="EXPRESSED PROTEIN"/>
    <property type="match status" value="1"/>
</dbReference>
<evidence type="ECO:0000313" key="1">
    <source>
        <dbReference type="EMBL" id="WVN86122.1"/>
    </source>
</evidence>
<organism evidence="1 2">
    <name type="scientific">Cryptococcus depauperatus CBS 7841</name>
    <dbReference type="NCBI Taxonomy" id="1295531"/>
    <lineage>
        <taxon>Eukaryota</taxon>
        <taxon>Fungi</taxon>
        <taxon>Dikarya</taxon>
        <taxon>Basidiomycota</taxon>
        <taxon>Agaricomycotina</taxon>
        <taxon>Tremellomycetes</taxon>
        <taxon>Tremellales</taxon>
        <taxon>Cryptococcaceae</taxon>
        <taxon>Cryptococcus</taxon>
    </lineage>
</organism>
<dbReference type="OrthoDB" id="3141857at2759"/>
<dbReference type="Proteomes" id="UP000094043">
    <property type="component" value="Chromosome 2"/>
</dbReference>
<dbReference type="GeneID" id="91085496"/>
<proteinExistence type="predicted"/>
<dbReference type="AlphaFoldDB" id="A0A1E3IER3"/>
<dbReference type="KEGG" id="cdep:91085496"/>
<reference evidence="1" key="1">
    <citation type="submission" date="2016-06" db="EMBL/GenBank/DDBJ databases">
        <authorList>
            <person name="Cuomo C."/>
            <person name="Litvintseva A."/>
            <person name="Heitman J."/>
            <person name="Chen Y."/>
            <person name="Sun S."/>
            <person name="Springer D."/>
            <person name="Dromer F."/>
            <person name="Young S."/>
            <person name="Zeng Q."/>
            <person name="Chapman S."/>
            <person name="Gujja S."/>
            <person name="Saif S."/>
            <person name="Birren B."/>
        </authorList>
    </citation>
    <scope>NUCLEOTIDE SEQUENCE</scope>
    <source>
        <strain evidence="1">CBS 7841</strain>
    </source>
</reference>
<gene>
    <name evidence="1" type="ORF">L203_101283</name>
</gene>